<evidence type="ECO:0000313" key="2">
    <source>
        <dbReference type="Proteomes" id="UP001515641"/>
    </source>
</evidence>
<accession>A0ABX0L619</accession>
<reference evidence="1 2" key="1">
    <citation type="submission" date="2020-03" db="EMBL/GenBank/DDBJ databases">
        <title>Draft genome sequence of environmentally isolated cultures.</title>
        <authorList>
            <person name="Wilson H.S."/>
            <person name="De Leon M.E."/>
        </authorList>
    </citation>
    <scope>NUCLEOTIDE SEQUENCE [LARGE SCALE GENOMIC DNA]</scope>
    <source>
        <strain evidence="1 2">HSC-31F16</strain>
    </source>
</reference>
<dbReference type="InterPro" id="IPR022283">
    <property type="entry name" value="PRTRC_protein-F"/>
</dbReference>
<sequence length="394" mass="45092">MGSPDFIINQREVIPPIGITFGNGCSAPIIPKLGENFVPKVTLGTGLETKRREYALIALSMLDRPEMSNLAEIKEVFEPDILEKLLQHWLEQTHFSYWGGCFLFEDIKPYLPGDDDDDYQDEAEEVDCKPEAKHWLGLSLPNLGFINIGRAVSAIHTRIPVLAYVLMSLLEEVVEKGPFLVTPQQLLFRTQSLHWYGEEDEEIALNEQLHYANTEAAKEVVREDMVKLKDFTDSIPRYALHPARLEKLHLKRSYQKDIKWIRHKHWWNLSISGSKPIDKLCNRVLPTLKAIFTLLNEGACFPGLLDCRFDLCVEPSAVLTWDDGLLARRIEDDIYEGARNGNGMTDYLCCCPITTPNDLIRSLDEFQLGFRLLAETENLLKLLKEFHDTTKCKC</sequence>
<name>A0ABX0L619_9NEIS</name>
<proteinExistence type="predicted"/>
<comment type="caution">
    <text evidence="1">The sequence shown here is derived from an EMBL/GenBank/DDBJ whole genome shotgun (WGS) entry which is preliminary data.</text>
</comment>
<organism evidence="1 2">
    <name type="scientific">Chromobacterium fluminis</name>
    <dbReference type="NCBI Taxonomy" id="3044269"/>
    <lineage>
        <taxon>Bacteria</taxon>
        <taxon>Pseudomonadati</taxon>
        <taxon>Pseudomonadota</taxon>
        <taxon>Betaproteobacteria</taxon>
        <taxon>Neisseriales</taxon>
        <taxon>Chromobacteriaceae</taxon>
        <taxon>Chromobacterium</taxon>
    </lineage>
</organism>
<evidence type="ECO:0000313" key="1">
    <source>
        <dbReference type="EMBL" id="NHR04468.1"/>
    </source>
</evidence>
<dbReference type="Proteomes" id="UP001515641">
    <property type="component" value="Unassembled WGS sequence"/>
</dbReference>
<dbReference type="EMBL" id="JAAOMA010000004">
    <property type="protein sequence ID" value="NHR04468.1"/>
    <property type="molecule type" value="Genomic_DNA"/>
</dbReference>
<gene>
    <name evidence="1" type="ORF">HA052_04585</name>
</gene>
<keyword evidence="2" id="KW-1185">Reference proteome</keyword>
<dbReference type="Pfam" id="PF14456">
    <property type="entry name" value="alpha-hel2"/>
    <property type="match status" value="1"/>
</dbReference>
<dbReference type="RefSeq" id="WP_166450984.1">
    <property type="nucleotide sequence ID" value="NZ_JAAOMA010000004.1"/>
</dbReference>
<protein>
    <recommendedName>
        <fullName evidence="3">PRTRC system protein F</fullName>
    </recommendedName>
</protein>
<evidence type="ECO:0008006" key="3">
    <source>
        <dbReference type="Google" id="ProtNLM"/>
    </source>
</evidence>